<gene>
    <name evidence="2" type="ORF">BOX15_Mlig013167g6</name>
</gene>
<dbReference type="Proteomes" id="UP000215902">
    <property type="component" value="Unassembled WGS sequence"/>
</dbReference>
<protein>
    <submittedName>
        <fullName evidence="2">Uncharacterized protein</fullName>
    </submittedName>
</protein>
<reference evidence="2 3" key="1">
    <citation type="submission" date="2017-06" db="EMBL/GenBank/DDBJ databases">
        <title>A platform for efficient transgenesis in Macrostomum lignano, a flatworm model organism for stem cell research.</title>
        <authorList>
            <person name="Berezikov E."/>
        </authorList>
    </citation>
    <scope>NUCLEOTIDE SEQUENCE [LARGE SCALE GENOMIC DNA]</scope>
    <source>
        <strain evidence="2">DV1</strain>
        <tissue evidence="2">Whole organism</tissue>
    </source>
</reference>
<dbReference type="EMBL" id="NIVC01000376">
    <property type="protein sequence ID" value="PAA84366.1"/>
    <property type="molecule type" value="Genomic_DNA"/>
</dbReference>
<evidence type="ECO:0000256" key="1">
    <source>
        <dbReference type="SAM" id="MobiDB-lite"/>
    </source>
</evidence>
<organism evidence="2 3">
    <name type="scientific">Macrostomum lignano</name>
    <dbReference type="NCBI Taxonomy" id="282301"/>
    <lineage>
        <taxon>Eukaryota</taxon>
        <taxon>Metazoa</taxon>
        <taxon>Spiralia</taxon>
        <taxon>Lophotrochozoa</taxon>
        <taxon>Platyhelminthes</taxon>
        <taxon>Rhabditophora</taxon>
        <taxon>Macrostomorpha</taxon>
        <taxon>Macrostomida</taxon>
        <taxon>Macrostomidae</taxon>
        <taxon>Macrostomum</taxon>
    </lineage>
</organism>
<accession>A0A267GEE9</accession>
<keyword evidence="3" id="KW-1185">Reference proteome</keyword>
<comment type="caution">
    <text evidence="2">The sequence shown here is derived from an EMBL/GenBank/DDBJ whole genome shotgun (WGS) entry which is preliminary data.</text>
</comment>
<evidence type="ECO:0000313" key="3">
    <source>
        <dbReference type="Proteomes" id="UP000215902"/>
    </source>
</evidence>
<proteinExistence type="predicted"/>
<feature type="compositionally biased region" description="Basic and acidic residues" evidence="1">
    <location>
        <begin position="1"/>
        <end position="25"/>
    </location>
</feature>
<sequence>MENEFEKILTEIRDAETHAATERSRSAKAQNSWQSLRQAVEDEVSGLRQLAGQIVRLRAELTEAANETAAYVAEASGAASRASGVEAALREAEAQRAVSSAHSFEEFFVHNDAACRLLDRLMNSGDSMRSEAEDYLARLEAARSALDSAQLEEARLHTWVKDFAEQKARLAAARAGCAEQLDLLSELEQRLDAADV</sequence>
<evidence type="ECO:0000313" key="2">
    <source>
        <dbReference type="EMBL" id="PAA84366.1"/>
    </source>
</evidence>
<name>A0A267GEE9_9PLAT</name>
<feature type="region of interest" description="Disordered" evidence="1">
    <location>
        <begin position="1"/>
        <end position="32"/>
    </location>
</feature>
<dbReference type="AlphaFoldDB" id="A0A267GEE9"/>